<dbReference type="Gene3D" id="3.40.30.10">
    <property type="entry name" value="Glutaredoxin"/>
    <property type="match status" value="1"/>
</dbReference>
<protein>
    <recommendedName>
        <fullName evidence="3">Sucrase ferredoxin</fullName>
    </recommendedName>
</protein>
<dbReference type="InterPro" id="IPR009737">
    <property type="entry name" value="Aim32/Apd1-like"/>
</dbReference>
<keyword evidence="2" id="KW-1185">Reference proteome</keyword>
<gene>
    <name evidence="1" type="ORF">NCI01_03015</name>
</gene>
<dbReference type="CDD" id="cd03062">
    <property type="entry name" value="TRX_Fd_Sucrase"/>
    <property type="match status" value="1"/>
</dbReference>
<dbReference type="RefSeq" id="WP_254179983.1">
    <property type="nucleotide sequence ID" value="NZ_JANARS010000001.1"/>
</dbReference>
<dbReference type="Proteomes" id="UP001204524">
    <property type="component" value="Unassembled WGS sequence"/>
</dbReference>
<reference evidence="1 2" key="1">
    <citation type="submission" date="2022-06" db="EMBL/GenBank/DDBJ databases">
        <authorList>
            <person name="So Y."/>
        </authorList>
    </citation>
    <scope>NUCLEOTIDE SEQUENCE [LARGE SCALE GENOMIC DNA]</scope>
    <source>
        <strain evidence="1 2">STR3</strain>
    </source>
</reference>
<proteinExistence type="predicted"/>
<sequence>MTAFRCATASRARGDELAGTASTVRSFLLLEHPGPWGVDALRDARLPDGLGAHLQEQSRRHRVRVLLVRRPGRRAGAGPTRVVAARAAGPASWAEAADLDRIDDVRDLDLAALGAGRSVGLPPEADPVLAVCTHGRHDACCAELGRPVALALADGPHAAGVWETSHVGGDRFAGNLVVLPRGLYYGGLDPESAQDVAAATARGEVLLEHLRGRSDLPMAVQAADVALRREHGLLGLDDVRPGAVRVDGDLTTARFAVHGHGQVEVVVRRVLGADLHRLTCSAVRDSAVPRHEVVEVRRVS</sequence>
<evidence type="ECO:0000313" key="2">
    <source>
        <dbReference type="Proteomes" id="UP001204524"/>
    </source>
</evidence>
<dbReference type="EMBL" id="JANARS010000001">
    <property type="protein sequence ID" value="MCP3420758.1"/>
    <property type="molecule type" value="Genomic_DNA"/>
</dbReference>
<evidence type="ECO:0008006" key="3">
    <source>
        <dbReference type="Google" id="ProtNLM"/>
    </source>
</evidence>
<name>A0ABT1KUN0_9ACTN</name>
<accession>A0ABT1KUN0</accession>
<comment type="caution">
    <text evidence="1">The sequence shown here is derived from an EMBL/GenBank/DDBJ whole genome shotgun (WGS) entry which is preliminary data.</text>
</comment>
<evidence type="ECO:0000313" key="1">
    <source>
        <dbReference type="EMBL" id="MCP3420758.1"/>
    </source>
</evidence>
<dbReference type="SUPFAM" id="SSF52833">
    <property type="entry name" value="Thioredoxin-like"/>
    <property type="match status" value="1"/>
</dbReference>
<organism evidence="1 2">
    <name type="scientific">Nocardioides pinisoli</name>
    <dbReference type="NCBI Taxonomy" id="2950279"/>
    <lineage>
        <taxon>Bacteria</taxon>
        <taxon>Bacillati</taxon>
        <taxon>Actinomycetota</taxon>
        <taxon>Actinomycetes</taxon>
        <taxon>Propionibacteriales</taxon>
        <taxon>Nocardioidaceae</taxon>
        <taxon>Nocardioides</taxon>
    </lineage>
</organism>
<dbReference type="Pfam" id="PF06999">
    <property type="entry name" value="Suc_Fer-like"/>
    <property type="match status" value="1"/>
</dbReference>
<dbReference type="InterPro" id="IPR036249">
    <property type="entry name" value="Thioredoxin-like_sf"/>
</dbReference>